<dbReference type="STRING" id="1379870.SD10_09190"/>
<evidence type="ECO:0000313" key="3">
    <source>
        <dbReference type="Proteomes" id="UP000033054"/>
    </source>
</evidence>
<protein>
    <submittedName>
        <fullName evidence="2">Uncharacterized protein</fullName>
    </submittedName>
</protein>
<dbReference type="HOGENOM" id="CLU_1170080_0_0_10"/>
<dbReference type="OrthoDB" id="959322at2"/>
<sequence>MPLLKRVVSTDDKIGTALAQRQPDEVAHLQQVRAGHIMAVGIGLAGITANGLPHVLKHGTQLSVICKTEEVVLLKALIVLIGLTNDALNVPRMSAGQMLDAARHITKSFWYFKPEEIAYAFDQGRSGRYGKVYNRLDLEILEGWLLAYDTTERLALCERGRSEEQHQNENDNRLSVEAVRQSYQRFADGEPTLQQKRETQKRLEDQQERRERHNYHNFKEQYFASKTSSEPQDETDQ</sequence>
<organism evidence="2 3">
    <name type="scientific">Spirosoma radiotolerans</name>
    <dbReference type="NCBI Taxonomy" id="1379870"/>
    <lineage>
        <taxon>Bacteria</taxon>
        <taxon>Pseudomonadati</taxon>
        <taxon>Bacteroidota</taxon>
        <taxon>Cytophagia</taxon>
        <taxon>Cytophagales</taxon>
        <taxon>Cytophagaceae</taxon>
        <taxon>Spirosoma</taxon>
    </lineage>
</organism>
<evidence type="ECO:0000256" key="1">
    <source>
        <dbReference type="SAM" id="MobiDB-lite"/>
    </source>
</evidence>
<proteinExistence type="predicted"/>
<dbReference type="RefSeq" id="WP_046573535.1">
    <property type="nucleotide sequence ID" value="NZ_CP010429.1"/>
</dbReference>
<accession>A0A0E3ZTK8</accession>
<dbReference type="AlphaFoldDB" id="A0A0E3ZTK8"/>
<reference evidence="2 3" key="1">
    <citation type="journal article" date="2014" name="Curr. Microbiol.">
        <title>Spirosoma radiotolerans sp. nov., a gamma-radiation-resistant bacterium isolated from gamma ray-irradiated soil.</title>
        <authorList>
            <person name="Lee J.J."/>
            <person name="Srinivasan S."/>
            <person name="Lim S."/>
            <person name="Joe M."/>
            <person name="Im S."/>
            <person name="Bae S.I."/>
            <person name="Park K.R."/>
            <person name="Han J.H."/>
            <person name="Park S.H."/>
            <person name="Joo B.M."/>
            <person name="Park S.J."/>
            <person name="Kim M.K."/>
        </authorList>
    </citation>
    <scope>NUCLEOTIDE SEQUENCE [LARGE SCALE GENOMIC DNA]</scope>
    <source>
        <strain evidence="2 3">DG5A</strain>
    </source>
</reference>
<keyword evidence="3" id="KW-1185">Reference proteome</keyword>
<dbReference type="EMBL" id="CP010429">
    <property type="protein sequence ID" value="AKD55055.1"/>
    <property type="molecule type" value="Genomic_DNA"/>
</dbReference>
<gene>
    <name evidence="2" type="ORF">SD10_09190</name>
</gene>
<name>A0A0E3ZTK8_9BACT</name>
<feature type="compositionally biased region" description="Basic and acidic residues" evidence="1">
    <location>
        <begin position="195"/>
        <end position="211"/>
    </location>
</feature>
<dbReference type="KEGG" id="srd:SD10_09190"/>
<evidence type="ECO:0000313" key="2">
    <source>
        <dbReference type="EMBL" id="AKD55055.1"/>
    </source>
</evidence>
<dbReference type="PATRIC" id="fig|1379870.5.peg.2001"/>
<dbReference type="Proteomes" id="UP000033054">
    <property type="component" value="Chromosome"/>
</dbReference>
<feature type="region of interest" description="Disordered" evidence="1">
    <location>
        <begin position="185"/>
        <end position="237"/>
    </location>
</feature>